<dbReference type="AlphaFoldDB" id="A0A1I4GFA3"/>
<dbReference type="GO" id="GO:0004175">
    <property type="term" value="F:endopeptidase activity"/>
    <property type="evidence" value="ECO:0007669"/>
    <property type="project" value="UniProtKB-ARBA"/>
</dbReference>
<dbReference type="Proteomes" id="UP000199607">
    <property type="component" value="Unassembled WGS sequence"/>
</dbReference>
<organism evidence="1 2">
    <name type="scientific">Halogranum rubrum</name>
    <dbReference type="NCBI Taxonomy" id="553466"/>
    <lineage>
        <taxon>Archaea</taxon>
        <taxon>Methanobacteriati</taxon>
        <taxon>Methanobacteriota</taxon>
        <taxon>Stenosarchaea group</taxon>
        <taxon>Halobacteria</taxon>
        <taxon>Halobacteriales</taxon>
        <taxon>Haloferacaceae</taxon>
    </lineage>
</organism>
<dbReference type="GO" id="GO:0005839">
    <property type="term" value="C:proteasome core complex"/>
    <property type="evidence" value="ECO:0007669"/>
    <property type="project" value="InterPro"/>
</dbReference>
<proteinExistence type="predicted"/>
<dbReference type="STRING" id="553466.SAMN04487950_3263"/>
<dbReference type="InterPro" id="IPR029055">
    <property type="entry name" value="Ntn_hydrolases_N"/>
</dbReference>
<dbReference type="SUPFAM" id="SSF56235">
    <property type="entry name" value="N-terminal nucleophile aminohydrolases (Ntn hydrolases)"/>
    <property type="match status" value="1"/>
</dbReference>
<dbReference type="GO" id="GO:0051603">
    <property type="term" value="P:proteolysis involved in protein catabolic process"/>
    <property type="evidence" value="ECO:0007669"/>
    <property type="project" value="InterPro"/>
</dbReference>
<gene>
    <name evidence="1" type="ORF">SAMN04487950_3263</name>
</gene>
<protein>
    <submittedName>
        <fullName evidence="1">Proteasome beta subunit</fullName>
    </submittedName>
</protein>
<evidence type="ECO:0000313" key="2">
    <source>
        <dbReference type="Proteomes" id="UP000199607"/>
    </source>
</evidence>
<dbReference type="RefSeq" id="WP_143085749.1">
    <property type="nucleotide sequence ID" value="NZ_FOTC01000003.1"/>
</dbReference>
<sequence length="175" mass="18606">MSTIVGIECTDGALLAVDRLLVQHGRVESTSRDRLVVVDDAVGAVCVGPAGGVDEFIRQFEQEVRSYRTDRGEMGIDPLATRVSSIAADEAVEAVVAGHDEDGVARIRMIGSDGGTLGDSPIARGTGASMLLGALEDEEMDLDTAESRIREAFDTTASRDPKTGDEIDVWRLANE</sequence>
<dbReference type="Pfam" id="PF00227">
    <property type="entry name" value="Proteasome"/>
    <property type="match status" value="1"/>
</dbReference>
<reference evidence="2" key="1">
    <citation type="submission" date="2016-10" db="EMBL/GenBank/DDBJ databases">
        <authorList>
            <person name="Varghese N."/>
            <person name="Submissions S."/>
        </authorList>
    </citation>
    <scope>NUCLEOTIDE SEQUENCE [LARGE SCALE GENOMIC DNA]</scope>
    <source>
        <strain evidence="2">CGMCC 1.7738</strain>
    </source>
</reference>
<keyword evidence="1" id="KW-0647">Proteasome</keyword>
<evidence type="ECO:0000313" key="1">
    <source>
        <dbReference type="EMBL" id="SFL28714.1"/>
    </source>
</evidence>
<dbReference type="Gene3D" id="3.60.20.10">
    <property type="entry name" value="Glutamine Phosphoribosylpyrophosphate, subunit 1, domain 1"/>
    <property type="match status" value="1"/>
</dbReference>
<dbReference type="InterPro" id="IPR001353">
    <property type="entry name" value="Proteasome_sua/b"/>
</dbReference>
<name>A0A1I4GFA3_9EURY</name>
<dbReference type="EMBL" id="FOTC01000003">
    <property type="protein sequence ID" value="SFL28714.1"/>
    <property type="molecule type" value="Genomic_DNA"/>
</dbReference>
<accession>A0A1I4GFA3</accession>
<keyword evidence="2" id="KW-1185">Reference proteome</keyword>